<feature type="transmembrane region" description="Helical" evidence="7">
    <location>
        <begin position="48"/>
        <end position="71"/>
    </location>
</feature>
<comment type="caution">
    <text evidence="9">The sequence shown here is derived from an EMBL/GenBank/DDBJ whole genome shotgun (WGS) entry which is preliminary data.</text>
</comment>
<keyword evidence="7" id="KW-0997">Cell inner membrane</keyword>
<protein>
    <recommendedName>
        <fullName evidence="7">TRAP transporter small permease protein</fullName>
    </recommendedName>
</protein>
<name>A0A6I4SU10_9SPHN</name>
<accession>A0A6I4SU10</accession>
<proteinExistence type="inferred from homology"/>
<evidence type="ECO:0000256" key="7">
    <source>
        <dbReference type="RuleBase" id="RU369079"/>
    </source>
</evidence>
<evidence type="ECO:0000259" key="8">
    <source>
        <dbReference type="Pfam" id="PF04290"/>
    </source>
</evidence>
<reference evidence="9 10" key="1">
    <citation type="submission" date="2019-12" db="EMBL/GenBank/DDBJ databases">
        <title>Genomic-based taxomic classification of the family Erythrobacteraceae.</title>
        <authorList>
            <person name="Xu L."/>
        </authorList>
    </citation>
    <scope>NUCLEOTIDE SEQUENCE [LARGE SCALE GENOMIC DNA]</scope>
    <source>
        <strain evidence="9 10">MCCC 1K01500</strain>
    </source>
</reference>
<comment type="subunit">
    <text evidence="7">The complex comprises the extracytoplasmic solute receptor protein and the two transmembrane proteins.</text>
</comment>
<evidence type="ECO:0000256" key="5">
    <source>
        <dbReference type="ARBA" id="ARBA00022989"/>
    </source>
</evidence>
<dbReference type="Pfam" id="PF04290">
    <property type="entry name" value="DctQ"/>
    <property type="match status" value="1"/>
</dbReference>
<evidence type="ECO:0000256" key="3">
    <source>
        <dbReference type="ARBA" id="ARBA00022475"/>
    </source>
</evidence>
<feature type="transmembrane region" description="Helical" evidence="7">
    <location>
        <begin position="6"/>
        <end position="27"/>
    </location>
</feature>
<comment type="subcellular location">
    <subcellularLocation>
        <location evidence="7">Cell inner membrane</location>
        <topology evidence="7">Multi-pass membrane protein</topology>
    </subcellularLocation>
    <subcellularLocation>
        <location evidence="1">Cell membrane</location>
        <topology evidence="1">Multi-pass membrane protein</topology>
    </subcellularLocation>
</comment>
<dbReference type="GO" id="GO:0022857">
    <property type="term" value="F:transmembrane transporter activity"/>
    <property type="evidence" value="ECO:0007669"/>
    <property type="project" value="UniProtKB-UniRule"/>
</dbReference>
<keyword evidence="3" id="KW-1003">Cell membrane</keyword>
<feature type="domain" description="Tripartite ATP-independent periplasmic transporters DctQ component" evidence="8">
    <location>
        <begin position="2"/>
        <end position="111"/>
    </location>
</feature>
<keyword evidence="2 7" id="KW-0813">Transport</keyword>
<comment type="caution">
    <text evidence="7">Lacks conserved residue(s) required for the propagation of feature annotation.</text>
</comment>
<organism evidence="9 10">
    <name type="scientific">Croceibacterium salegens</name>
    <dbReference type="NCBI Taxonomy" id="1737568"/>
    <lineage>
        <taxon>Bacteria</taxon>
        <taxon>Pseudomonadati</taxon>
        <taxon>Pseudomonadota</taxon>
        <taxon>Alphaproteobacteria</taxon>
        <taxon>Sphingomonadales</taxon>
        <taxon>Erythrobacteraceae</taxon>
        <taxon>Croceibacterium</taxon>
    </lineage>
</organism>
<keyword evidence="4 7" id="KW-0812">Transmembrane</keyword>
<dbReference type="InterPro" id="IPR055348">
    <property type="entry name" value="DctQ"/>
</dbReference>
<sequence>MPILGSIELVQGAVLVSGTVALVLATLSGGHARVRLVTDHLQGLPRRLLASAARIASVSLFAALALGSIWLAADLWNGHERSEVVGVPWRVLRLVANAGFLACALIALKQIMIGRPRP</sequence>
<dbReference type="Proteomes" id="UP000433652">
    <property type="component" value="Unassembled WGS sequence"/>
</dbReference>
<keyword evidence="10" id="KW-1185">Reference proteome</keyword>
<dbReference type="EMBL" id="WTYM01000025">
    <property type="protein sequence ID" value="MXO58430.1"/>
    <property type="molecule type" value="Genomic_DNA"/>
</dbReference>
<evidence type="ECO:0000256" key="6">
    <source>
        <dbReference type="ARBA" id="ARBA00023136"/>
    </source>
</evidence>
<evidence type="ECO:0000256" key="1">
    <source>
        <dbReference type="ARBA" id="ARBA00004651"/>
    </source>
</evidence>
<gene>
    <name evidence="9" type="ORF">GRI89_02565</name>
</gene>
<dbReference type="AlphaFoldDB" id="A0A6I4SU10"/>
<evidence type="ECO:0000313" key="9">
    <source>
        <dbReference type="EMBL" id="MXO58430.1"/>
    </source>
</evidence>
<dbReference type="OrthoDB" id="7428219at2"/>
<evidence type="ECO:0000313" key="10">
    <source>
        <dbReference type="Proteomes" id="UP000433652"/>
    </source>
</evidence>
<evidence type="ECO:0000256" key="2">
    <source>
        <dbReference type="ARBA" id="ARBA00022448"/>
    </source>
</evidence>
<comment type="similarity">
    <text evidence="7">Belongs to the TRAP transporter small permease family.</text>
</comment>
<feature type="transmembrane region" description="Helical" evidence="7">
    <location>
        <begin position="91"/>
        <end position="108"/>
    </location>
</feature>
<keyword evidence="6 7" id="KW-0472">Membrane</keyword>
<evidence type="ECO:0000256" key="4">
    <source>
        <dbReference type="ARBA" id="ARBA00022692"/>
    </source>
</evidence>
<keyword evidence="5 7" id="KW-1133">Transmembrane helix</keyword>
<dbReference type="GO" id="GO:0005886">
    <property type="term" value="C:plasma membrane"/>
    <property type="evidence" value="ECO:0007669"/>
    <property type="project" value="UniProtKB-SubCell"/>
</dbReference>
<comment type="function">
    <text evidence="7">Part of the tripartite ATP-independent periplasmic (TRAP) transport system.</text>
</comment>